<comment type="similarity">
    <text evidence="1 5">Belongs to the universal ribosomal protein uL4 family.</text>
</comment>
<keyword evidence="3 5" id="KW-0687">Ribonucleoprotein</keyword>
<protein>
    <recommendedName>
        <fullName evidence="4 5">Large ribosomal subunit protein uL4</fullName>
    </recommendedName>
</protein>
<dbReference type="AlphaFoldDB" id="A0A2H0W637"/>
<comment type="caution">
    <text evidence="7">The sequence shown here is derived from an EMBL/GenBank/DDBJ whole genome shotgun (WGS) entry which is preliminary data.</text>
</comment>
<keyword evidence="2 5" id="KW-0689">Ribosomal protein</keyword>
<dbReference type="Gene3D" id="3.40.1370.10">
    <property type="match status" value="1"/>
</dbReference>
<evidence type="ECO:0000256" key="3">
    <source>
        <dbReference type="ARBA" id="ARBA00023274"/>
    </source>
</evidence>
<dbReference type="InterPro" id="IPR002136">
    <property type="entry name" value="Ribosomal_uL4"/>
</dbReference>
<evidence type="ECO:0000313" key="8">
    <source>
        <dbReference type="Proteomes" id="UP000231382"/>
    </source>
</evidence>
<feature type="compositionally biased region" description="Basic residues" evidence="6">
    <location>
        <begin position="61"/>
        <end position="75"/>
    </location>
</feature>
<dbReference type="GO" id="GO:0005840">
    <property type="term" value="C:ribosome"/>
    <property type="evidence" value="ECO:0007669"/>
    <property type="project" value="UniProtKB-KW"/>
</dbReference>
<evidence type="ECO:0000256" key="6">
    <source>
        <dbReference type="SAM" id="MobiDB-lite"/>
    </source>
</evidence>
<keyword evidence="5" id="KW-0699">rRNA-binding</keyword>
<dbReference type="EMBL" id="PEZW01000018">
    <property type="protein sequence ID" value="PIS07531.1"/>
    <property type="molecule type" value="Genomic_DNA"/>
</dbReference>
<evidence type="ECO:0000256" key="2">
    <source>
        <dbReference type="ARBA" id="ARBA00022980"/>
    </source>
</evidence>
<proteinExistence type="inferred from homology"/>
<evidence type="ECO:0000313" key="7">
    <source>
        <dbReference type="EMBL" id="PIS07531.1"/>
    </source>
</evidence>
<dbReference type="SUPFAM" id="SSF52166">
    <property type="entry name" value="Ribosomal protein L4"/>
    <property type="match status" value="1"/>
</dbReference>
<evidence type="ECO:0000256" key="4">
    <source>
        <dbReference type="ARBA" id="ARBA00035244"/>
    </source>
</evidence>
<sequence>MKIAVLNQKGEKVKDLEYPKAFEVTVSDAAVTQYVNYLRAALRDPVANSKDRSEVSGGGRKPWKQKGTGRARHGSTRSPLWVGGGVTFGPSNSQNFKLRINKSLKRSVIISTLNNLFQDKKAIIIDDLNMSEPKTKNAIEILENIKADGKISLVFNADETNIEKSFRNIAGINLSMPGKLNIITLMSSDNLVLSETSFNQIVKIFSDKS</sequence>
<organism evidence="7 8">
    <name type="scientific">Candidatus Berkelbacteria bacterium CG10_big_fil_rev_8_21_14_0_10_43_13</name>
    <dbReference type="NCBI Taxonomy" id="1974514"/>
    <lineage>
        <taxon>Bacteria</taxon>
        <taxon>Candidatus Berkelbacteria</taxon>
    </lineage>
</organism>
<dbReference type="InterPro" id="IPR023574">
    <property type="entry name" value="Ribosomal_uL4_dom_sf"/>
</dbReference>
<dbReference type="Pfam" id="PF00573">
    <property type="entry name" value="Ribosomal_L4"/>
    <property type="match status" value="1"/>
</dbReference>
<dbReference type="Proteomes" id="UP000231382">
    <property type="component" value="Unassembled WGS sequence"/>
</dbReference>
<dbReference type="GO" id="GO:0003735">
    <property type="term" value="F:structural constituent of ribosome"/>
    <property type="evidence" value="ECO:0007669"/>
    <property type="project" value="InterPro"/>
</dbReference>
<comment type="function">
    <text evidence="5">Forms part of the polypeptide exit tunnel.</text>
</comment>
<dbReference type="NCBIfam" id="TIGR03953">
    <property type="entry name" value="rplD_bact"/>
    <property type="match status" value="1"/>
</dbReference>
<comment type="function">
    <text evidence="5">One of the primary rRNA binding proteins, this protein initially binds near the 5'-end of the 23S rRNA. It is important during the early stages of 50S assembly. It makes multiple contacts with different domains of the 23S rRNA in the assembled 50S subunit and ribosome.</text>
</comment>
<dbReference type="InterPro" id="IPR013005">
    <property type="entry name" value="Ribosomal_uL4-like"/>
</dbReference>
<dbReference type="HAMAP" id="MF_01328_B">
    <property type="entry name" value="Ribosomal_uL4_B"/>
    <property type="match status" value="1"/>
</dbReference>
<evidence type="ECO:0000256" key="5">
    <source>
        <dbReference type="HAMAP-Rule" id="MF_01328"/>
    </source>
</evidence>
<feature type="region of interest" description="Disordered" evidence="6">
    <location>
        <begin position="48"/>
        <end position="78"/>
    </location>
</feature>
<name>A0A2H0W637_9BACT</name>
<dbReference type="GO" id="GO:0006412">
    <property type="term" value="P:translation"/>
    <property type="evidence" value="ECO:0007669"/>
    <property type="project" value="UniProtKB-UniRule"/>
</dbReference>
<dbReference type="PANTHER" id="PTHR10746">
    <property type="entry name" value="50S RIBOSOMAL PROTEIN L4"/>
    <property type="match status" value="1"/>
</dbReference>
<accession>A0A2H0W637</accession>
<comment type="subunit">
    <text evidence="5">Part of the 50S ribosomal subunit.</text>
</comment>
<dbReference type="GO" id="GO:0019843">
    <property type="term" value="F:rRNA binding"/>
    <property type="evidence" value="ECO:0007669"/>
    <property type="project" value="UniProtKB-UniRule"/>
</dbReference>
<evidence type="ECO:0000256" key="1">
    <source>
        <dbReference type="ARBA" id="ARBA00010528"/>
    </source>
</evidence>
<dbReference type="GO" id="GO:1990904">
    <property type="term" value="C:ribonucleoprotein complex"/>
    <property type="evidence" value="ECO:0007669"/>
    <property type="project" value="UniProtKB-KW"/>
</dbReference>
<gene>
    <name evidence="5" type="primary">rplD</name>
    <name evidence="7" type="ORF">COT78_02420</name>
</gene>
<dbReference type="PANTHER" id="PTHR10746:SF6">
    <property type="entry name" value="LARGE RIBOSOMAL SUBUNIT PROTEIN UL4M"/>
    <property type="match status" value="1"/>
</dbReference>
<reference evidence="8" key="1">
    <citation type="submission" date="2017-09" db="EMBL/GenBank/DDBJ databases">
        <title>Depth-based differentiation of microbial function through sediment-hosted aquifers and enrichment of novel symbionts in the deep terrestrial subsurface.</title>
        <authorList>
            <person name="Probst A.J."/>
            <person name="Ladd B."/>
            <person name="Jarett J.K."/>
            <person name="Geller-Mcgrath D.E."/>
            <person name="Sieber C.M.K."/>
            <person name="Emerson J.B."/>
            <person name="Anantharaman K."/>
            <person name="Thomas B.C."/>
            <person name="Malmstrom R."/>
            <person name="Stieglmeier M."/>
            <person name="Klingl A."/>
            <person name="Woyke T."/>
            <person name="Ryan C.M."/>
            <person name="Banfield J.F."/>
        </authorList>
    </citation>
    <scope>NUCLEOTIDE SEQUENCE [LARGE SCALE GENOMIC DNA]</scope>
</reference>
<keyword evidence="5" id="KW-0694">RNA-binding</keyword>